<name>A0ABR9B718_9RHOO</name>
<comment type="caution">
    <text evidence="2">The sequence shown here is derived from an EMBL/GenBank/DDBJ whole genome shotgun (WGS) entry which is preliminary data.</text>
</comment>
<protein>
    <recommendedName>
        <fullName evidence="4">Lipoprotein</fullName>
    </recommendedName>
</protein>
<feature type="region of interest" description="Disordered" evidence="1">
    <location>
        <begin position="95"/>
        <end position="128"/>
    </location>
</feature>
<evidence type="ECO:0000256" key="1">
    <source>
        <dbReference type="SAM" id="MobiDB-lite"/>
    </source>
</evidence>
<dbReference type="PROSITE" id="PS51257">
    <property type="entry name" value="PROKAR_LIPOPROTEIN"/>
    <property type="match status" value="1"/>
</dbReference>
<accession>A0ABR9B718</accession>
<dbReference type="Proteomes" id="UP000603602">
    <property type="component" value="Unassembled WGS sequence"/>
</dbReference>
<organism evidence="2 3">
    <name type="scientific">Thauera sedimentorum</name>
    <dbReference type="NCBI Taxonomy" id="2767595"/>
    <lineage>
        <taxon>Bacteria</taxon>
        <taxon>Pseudomonadati</taxon>
        <taxon>Pseudomonadota</taxon>
        <taxon>Betaproteobacteria</taxon>
        <taxon>Rhodocyclales</taxon>
        <taxon>Zoogloeaceae</taxon>
        <taxon>Thauera</taxon>
    </lineage>
</organism>
<evidence type="ECO:0000313" key="2">
    <source>
        <dbReference type="EMBL" id="MBD8501986.1"/>
    </source>
</evidence>
<reference evidence="3" key="1">
    <citation type="submission" date="2023-07" db="EMBL/GenBank/DDBJ databases">
        <title>Thauera sp. CAU 1555 isolated from sand of Yaerae Beach.</title>
        <authorList>
            <person name="Kim W."/>
        </authorList>
    </citation>
    <scope>NUCLEOTIDE SEQUENCE [LARGE SCALE GENOMIC DNA]</scope>
    <source>
        <strain evidence="3">CAU 1555</strain>
    </source>
</reference>
<dbReference type="EMBL" id="JACYTO010000001">
    <property type="protein sequence ID" value="MBD8501986.1"/>
    <property type="molecule type" value="Genomic_DNA"/>
</dbReference>
<keyword evidence="3" id="KW-1185">Reference proteome</keyword>
<proteinExistence type="predicted"/>
<gene>
    <name evidence="2" type="ORF">IFO67_03755</name>
</gene>
<evidence type="ECO:0000313" key="3">
    <source>
        <dbReference type="Proteomes" id="UP000603602"/>
    </source>
</evidence>
<evidence type="ECO:0008006" key="4">
    <source>
        <dbReference type="Google" id="ProtNLM"/>
    </source>
</evidence>
<sequence>MLTAVRRILPLLFLPMLLGCERLADLLELPDPQKEAMIAEAEGRAIGSACRQTGRSLEDCYALNPKAPKSAVFAGWREMNDYMMEHNLQEVPSHLIPAPMKPSAGTEGGDAPAIVPGAPFTPIKPPAS</sequence>